<gene>
    <name evidence="8" type="ORF">OGZ51_12375</name>
</gene>
<dbReference type="AlphaFoldDB" id="A0A9X4NIY1"/>
<sequence>MANKKSIIPHFVLGIVIGYLVNRIIELYQSAKPPNQLIAAMEFPQAIMQHPLSFSLEKAPIWGFLGTLALIVLMYFLRDSREYMPGAEYGTDRFATPREKKLFANKNKWDNIILGNGLFKSLSELSNAMFQRNNNVMLIGGAGSWKTTSFSMSNIAQMNCSFLMTDPKGQTIHKVGAMLESHGYKVLQVDFDTLKNTDHFNPFAYIHDEVSLKKVIKMLIDATNADHEKKGEPFWDKAEELLITALMAYLYYRYRGDGVKPGDGVMPNLAQVGEMIRLLKRKDPDVKSTLENMFDRFAVVFGKDNYAYLQWENFKNNFEGKTHGSILAISITRFSIFDLKQVKEFIADDNLEIEKWCTEKYAVFLKIPDIDDTFNFLPLMVFYLAFRILENKIDNDFNGESPIPIQFFMDEFANLGKVPLIKEVLSVFRSRKMSVVIMLQNINQLVKVYKDDWKSFFGTCDSWVYLSGSTEPETTKWFSEAAGNKTIYKKTRDRNGIRSEPMKREVIQQGEVGNLPRKKALVKIASFPMFKVDKYNYKKHPNAKYFAHKPTDKNWYEVKRYKDALEAYNATHPTNNETIEIEWI</sequence>
<keyword evidence="6 7" id="KW-0472">Membrane</keyword>
<evidence type="ECO:0000256" key="1">
    <source>
        <dbReference type="ARBA" id="ARBA00004651"/>
    </source>
</evidence>
<dbReference type="GO" id="GO:0005886">
    <property type="term" value="C:plasma membrane"/>
    <property type="evidence" value="ECO:0007669"/>
    <property type="project" value="UniProtKB-SubCell"/>
</dbReference>
<evidence type="ECO:0000256" key="3">
    <source>
        <dbReference type="ARBA" id="ARBA00022475"/>
    </source>
</evidence>
<dbReference type="InterPro" id="IPR051539">
    <property type="entry name" value="T4SS-coupling_protein"/>
</dbReference>
<evidence type="ECO:0000256" key="4">
    <source>
        <dbReference type="ARBA" id="ARBA00022692"/>
    </source>
</evidence>
<protein>
    <submittedName>
        <fullName evidence="8">Type IV secretory system conjugative DNA transfer family protein</fullName>
    </submittedName>
</protein>
<dbReference type="Gene3D" id="3.40.50.300">
    <property type="entry name" value="P-loop containing nucleotide triphosphate hydrolases"/>
    <property type="match status" value="1"/>
</dbReference>
<reference evidence="8" key="2">
    <citation type="journal article" date="2023" name="Food Microbiol.">
        <title>Evaluation of the fermentation potential of lactic acid bacteria isolated from herbs, fruits and vegetables as starter cultures in nut-based milk alternatives.</title>
        <authorList>
            <person name="Huang W."/>
            <person name="Dong A."/>
            <person name="Pham H.T."/>
            <person name="Zhou C."/>
            <person name="Huo Z."/>
            <person name="Watjen A.P."/>
            <person name="Prakash S."/>
            <person name="Bang-Berthelsen C.H."/>
            <person name="Turner M.S."/>
        </authorList>
    </citation>
    <scope>NUCLEOTIDE SEQUENCE</scope>
    <source>
        <strain evidence="8">3</strain>
    </source>
</reference>
<evidence type="ECO:0000313" key="8">
    <source>
        <dbReference type="EMBL" id="MDG4984940.1"/>
    </source>
</evidence>
<evidence type="ECO:0000313" key="9">
    <source>
        <dbReference type="Proteomes" id="UP001152614"/>
    </source>
</evidence>
<dbReference type="Proteomes" id="UP001152614">
    <property type="component" value="Unassembled WGS sequence"/>
</dbReference>
<dbReference type="RefSeq" id="WP_278229360.1">
    <property type="nucleotide sequence ID" value="NZ_JAOWLY010000016.1"/>
</dbReference>
<comment type="similarity">
    <text evidence="2">Belongs to the VirD4/TraG family.</text>
</comment>
<name>A0A9X4NIY1_9LACT</name>
<dbReference type="NCBIfam" id="NF045973">
    <property type="entry name" value="conju_CD1115"/>
    <property type="match status" value="1"/>
</dbReference>
<evidence type="ECO:0000256" key="7">
    <source>
        <dbReference type="SAM" id="Phobius"/>
    </source>
</evidence>
<dbReference type="PANTHER" id="PTHR37937">
    <property type="entry name" value="CONJUGATIVE TRANSFER: DNA TRANSPORT"/>
    <property type="match status" value="1"/>
</dbReference>
<evidence type="ECO:0000256" key="5">
    <source>
        <dbReference type="ARBA" id="ARBA00022989"/>
    </source>
</evidence>
<dbReference type="Pfam" id="PF02534">
    <property type="entry name" value="T4SS-DNA_transf"/>
    <property type="match status" value="1"/>
</dbReference>
<dbReference type="PANTHER" id="PTHR37937:SF1">
    <property type="entry name" value="CONJUGATIVE TRANSFER: DNA TRANSPORT"/>
    <property type="match status" value="1"/>
</dbReference>
<dbReference type="EMBL" id="JAOWLY010000016">
    <property type="protein sequence ID" value="MDG4984940.1"/>
    <property type="molecule type" value="Genomic_DNA"/>
</dbReference>
<organism evidence="8 9">
    <name type="scientific">Lactococcus lactis</name>
    <dbReference type="NCBI Taxonomy" id="1358"/>
    <lineage>
        <taxon>Bacteria</taxon>
        <taxon>Bacillati</taxon>
        <taxon>Bacillota</taxon>
        <taxon>Bacilli</taxon>
        <taxon>Lactobacillales</taxon>
        <taxon>Streptococcaceae</taxon>
        <taxon>Lactococcus</taxon>
    </lineage>
</organism>
<comment type="subcellular location">
    <subcellularLocation>
        <location evidence="1">Cell membrane</location>
        <topology evidence="1">Multi-pass membrane protein</topology>
    </subcellularLocation>
</comment>
<proteinExistence type="inferred from homology"/>
<keyword evidence="5 7" id="KW-1133">Transmembrane helix</keyword>
<reference evidence="8" key="1">
    <citation type="submission" date="2022-10" db="EMBL/GenBank/DDBJ databases">
        <authorList>
            <person name="Turner M.S."/>
            <person name="Huang W."/>
        </authorList>
    </citation>
    <scope>NUCLEOTIDE SEQUENCE</scope>
    <source>
        <strain evidence="8">3</strain>
    </source>
</reference>
<feature type="transmembrane region" description="Helical" evidence="7">
    <location>
        <begin position="7"/>
        <end position="25"/>
    </location>
</feature>
<evidence type="ECO:0000256" key="6">
    <source>
        <dbReference type="ARBA" id="ARBA00023136"/>
    </source>
</evidence>
<keyword evidence="3" id="KW-1003">Cell membrane</keyword>
<accession>A0A9X4NIY1</accession>
<dbReference type="InterPro" id="IPR027417">
    <property type="entry name" value="P-loop_NTPase"/>
</dbReference>
<feature type="transmembrane region" description="Helical" evidence="7">
    <location>
        <begin position="59"/>
        <end position="77"/>
    </location>
</feature>
<dbReference type="InterPro" id="IPR003688">
    <property type="entry name" value="TraG/VirD4"/>
</dbReference>
<dbReference type="CDD" id="cd01127">
    <property type="entry name" value="TrwB_TraG_TraD_VirD4"/>
    <property type="match status" value="1"/>
</dbReference>
<dbReference type="SUPFAM" id="SSF52540">
    <property type="entry name" value="P-loop containing nucleoside triphosphate hydrolases"/>
    <property type="match status" value="1"/>
</dbReference>
<comment type="caution">
    <text evidence="8">The sequence shown here is derived from an EMBL/GenBank/DDBJ whole genome shotgun (WGS) entry which is preliminary data.</text>
</comment>
<evidence type="ECO:0000256" key="2">
    <source>
        <dbReference type="ARBA" id="ARBA00008806"/>
    </source>
</evidence>
<keyword evidence="4 7" id="KW-0812">Transmembrane</keyword>